<dbReference type="PANTHER" id="PTHR30015">
    <property type="entry name" value="MRR RESTRICTION SYSTEM PROTEIN"/>
    <property type="match status" value="1"/>
</dbReference>
<feature type="domain" description="Restriction endonuclease type IV Mrr" evidence="2">
    <location>
        <begin position="189"/>
        <end position="297"/>
    </location>
</feature>
<dbReference type="PANTHER" id="PTHR30015:SF7">
    <property type="entry name" value="TYPE IV METHYL-DIRECTED RESTRICTION ENZYME ECOKMRR"/>
    <property type="match status" value="1"/>
</dbReference>
<evidence type="ECO:0000313" key="4">
    <source>
        <dbReference type="Proteomes" id="UP000016462"/>
    </source>
</evidence>
<dbReference type="InterPro" id="IPR052906">
    <property type="entry name" value="Type_IV_Methyl-Rstrct_Enzyme"/>
</dbReference>
<dbReference type="GO" id="GO:0003677">
    <property type="term" value="F:DNA binding"/>
    <property type="evidence" value="ECO:0007669"/>
    <property type="project" value="InterPro"/>
</dbReference>
<proteinExistence type="predicted"/>
<reference evidence="3 4" key="1">
    <citation type="journal article" date="2013" name="Genome Announc.">
        <title>First draft genome sequence from a member of the genus agrococcus, isolated from modern microbialites.</title>
        <authorList>
            <person name="White R.A.III."/>
            <person name="Grassa C.J."/>
            <person name="Suttle C.A."/>
        </authorList>
    </citation>
    <scope>NUCLEOTIDE SEQUENCE [LARGE SCALE GENOMIC DNA]</scope>
    <source>
        <strain evidence="3 4">RW1</strain>
    </source>
</reference>
<comment type="caution">
    <text evidence="3">The sequence shown here is derived from an EMBL/GenBank/DDBJ whole genome shotgun (WGS) entry which is preliminary data.</text>
</comment>
<dbReference type="REBASE" id="68867">
    <property type="entry name" value="ApaRW1MrrP"/>
</dbReference>
<dbReference type="InterPro" id="IPR011856">
    <property type="entry name" value="tRNA_endonuc-like_dom_sf"/>
</dbReference>
<dbReference type="EMBL" id="ASHR01000049">
    <property type="protein sequence ID" value="ERG62864.1"/>
    <property type="molecule type" value="Genomic_DNA"/>
</dbReference>
<dbReference type="Proteomes" id="UP000016462">
    <property type="component" value="Unassembled WGS sequence"/>
</dbReference>
<protein>
    <recommendedName>
        <fullName evidence="2">Restriction endonuclease type IV Mrr domain-containing protein</fullName>
    </recommendedName>
</protein>
<dbReference type="GO" id="GO:0043590">
    <property type="term" value="C:bacterial nucleoid"/>
    <property type="evidence" value="ECO:0007669"/>
    <property type="project" value="TreeGrafter"/>
</dbReference>
<dbReference type="InterPro" id="IPR007560">
    <property type="entry name" value="Restrct_endonuc_IV_Mrr"/>
</dbReference>
<dbReference type="GO" id="GO:0015666">
    <property type="term" value="F:restriction endodeoxyribonuclease activity"/>
    <property type="evidence" value="ECO:0007669"/>
    <property type="project" value="TreeGrafter"/>
</dbReference>
<feature type="region of interest" description="Disordered" evidence="1">
    <location>
        <begin position="136"/>
        <end position="170"/>
    </location>
</feature>
<gene>
    <name evidence="3" type="ORF">L332_00065</name>
</gene>
<dbReference type="Gene3D" id="3.40.1350.10">
    <property type="match status" value="1"/>
</dbReference>
<dbReference type="InterPro" id="IPR016984">
    <property type="entry name" value="UCP031853"/>
</dbReference>
<sequence>MTVGWADTGDLTTCQSREDVRARLESIWPDMTAKQLGNFTGQLWAFRGLIQPGDLMLLPLKTKPGYIQFGRVTGDYAFDPTEPEPTRRHLRPVEWLGEPVARAAINEDLLLILGAYLTVFSPSRNNAAERLEALAQTGSDPGLGAEAPTEPAPTRSNGDDSTDVTDPELVPTLETIRDRVRSHVAVTFREHRLTRLVADILTVLGYHCEVSPPGPDGGVDILAGRGPLGLDSRIVVEVKSEPSPIGTSVVRGLHSAWMQHQAQQGLLVAWGGLTRPAALEFKKLTWLRVWDAEALLEKLFETYEHLPAATKEQIPLRQVWVLDDDETSAT</sequence>
<keyword evidence="4" id="KW-1185">Reference proteome</keyword>
<dbReference type="SUPFAM" id="SSF52980">
    <property type="entry name" value="Restriction endonuclease-like"/>
    <property type="match status" value="1"/>
</dbReference>
<dbReference type="AlphaFoldDB" id="U1LKR4"/>
<organism evidence="3 4">
    <name type="scientific">Agrococcus pavilionensis RW1</name>
    <dbReference type="NCBI Taxonomy" id="1330458"/>
    <lineage>
        <taxon>Bacteria</taxon>
        <taxon>Bacillati</taxon>
        <taxon>Actinomycetota</taxon>
        <taxon>Actinomycetes</taxon>
        <taxon>Micrococcales</taxon>
        <taxon>Microbacteriaceae</taxon>
        <taxon>Agrococcus</taxon>
    </lineage>
</organism>
<dbReference type="InterPro" id="IPR011335">
    <property type="entry name" value="Restrct_endonuc-II-like"/>
</dbReference>
<accession>U1LKR4</accession>
<evidence type="ECO:0000313" key="3">
    <source>
        <dbReference type="EMBL" id="ERG62864.1"/>
    </source>
</evidence>
<evidence type="ECO:0000256" key="1">
    <source>
        <dbReference type="SAM" id="MobiDB-lite"/>
    </source>
</evidence>
<name>U1LKR4_9MICO</name>
<dbReference type="GO" id="GO:0009307">
    <property type="term" value="P:DNA restriction-modification system"/>
    <property type="evidence" value="ECO:0007669"/>
    <property type="project" value="InterPro"/>
</dbReference>
<evidence type="ECO:0000259" key="2">
    <source>
        <dbReference type="Pfam" id="PF04471"/>
    </source>
</evidence>
<dbReference type="Pfam" id="PF04471">
    <property type="entry name" value="Mrr_cat"/>
    <property type="match status" value="1"/>
</dbReference>
<dbReference type="PIRSF" id="PIRSF031853">
    <property type="entry name" value="UPC031853"/>
    <property type="match status" value="1"/>
</dbReference>